<organism evidence="2 3">
    <name type="scientific">Meleagris gallopavo</name>
    <name type="common">Wild turkey</name>
    <dbReference type="NCBI Taxonomy" id="9103"/>
    <lineage>
        <taxon>Eukaryota</taxon>
        <taxon>Metazoa</taxon>
        <taxon>Chordata</taxon>
        <taxon>Craniata</taxon>
        <taxon>Vertebrata</taxon>
        <taxon>Euteleostomi</taxon>
        <taxon>Archelosauria</taxon>
        <taxon>Archosauria</taxon>
        <taxon>Dinosauria</taxon>
        <taxon>Saurischia</taxon>
        <taxon>Theropoda</taxon>
        <taxon>Coelurosauria</taxon>
        <taxon>Aves</taxon>
        <taxon>Neognathae</taxon>
        <taxon>Galloanserae</taxon>
        <taxon>Galliformes</taxon>
        <taxon>Phasianidae</taxon>
        <taxon>Meleagridinae</taxon>
        <taxon>Meleagris</taxon>
    </lineage>
</organism>
<protein>
    <submittedName>
        <fullName evidence="2">Uncharacterized protein</fullName>
    </submittedName>
</protein>
<dbReference type="SUPFAM" id="SSF63411">
    <property type="entry name" value="LuxS/MPP-like metallohydrolase"/>
    <property type="match status" value="1"/>
</dbReference>
<dbReference type="Proteomes" id="UP000001645">
    <property type="component" value="Chromosome 10"/>
</dbReference>
<dbReference type="GeneTree" id="ENSGT00940000155026"/>
<dbReference type="GO" id="GO:0046872">
    <property type="term" value="F:metal ion binding"/>
    <property type="evidence" value="ECO:0007669"/>
    <property type="project" value="UniProtKB-KW"/>
</dbReference>
<dbReference type="PANTHER" id="PTHR43690:SF18">
    <property type="entry name" value="INSULIN-DEGRADING ENZYME-RELATED"/>
    <property type="match status" value="1"/>
</dbReference>
<proteinExistence type="predicted"/>
<reference evidence="2 3" key="1">
    <citation type="journal article" date="2010" name="PLoS Biol.">
        <title>Multi-platform next-generation sequencing of the domestic turkey (Meleagris gallopavo): genome assembly and analysis.</title>
        <authorList>
            <person name="Dalloul R.A."/>
            <person name="Long J.A."/>
            <person name="Zimin A.V."/>
            <person name="Aslam L."/>
            <person name="Beal K."/>
            <person name="Blomberg L.A."/>
            <person name="Bouffard P."/>
            <person name="Burt D.W."/>
            <person name="Crasta O."/>
            <person name="Crooijmans R.P."/>
            <person name="Cooper K."/>
            <person name="Coulombe R.A."/>
            <person name="De S."/>
            <person name="Delany M.E."/>
            <person name="Dodgson J.B."/>
            <person name="Dong J.J."/>
            <person name="Evans C."/>
            <person name="Frederickson K.M."/>
            <person name="Flicek P."/>
            <person name="Florea L."/>
            <person name="Folkerts O."/>
            <person name="Groenen M.A."/>
            <person name="Harkins T.T."/>
            <person name="Herrero J."/>
            <person name="Hoffmann S."/>
            <person name="Megens H.J."/>
            <person name="Jiang A."/>
            <person name="de Jong P."/>
            <person name="Kaiser P."/>
            <person name="Kim H."/>
            <person name="Kim K.W."/>
            <person name="Kim S."/>
            <person name="Langenberger D."/>
            <person name="Lee M.K."/>
            <person name="Lee T."/>
            <person name="Mane S."/>
            <person name="Marcais G."/>
            <person name="Marz M."/>
            <person name="McElroy A.P."/>
            <person name="Modise T."/>
            <person name="Nefedov M."/>
            <person name="Notredame C."/>
            <person name="Paton I.R."/>
            <person name="Payne W.S."/>
            <person name="Pertea G."/>
            <person name="Prickett D."/>
            <person name="Puiu D."/>
            <person name="Qioa D."/>
            <person name="Raineri E."/>
            <person name="Ruffier M."/>
            <person name="Salzberg S.L."/>
            <person name="Schatz M.C."/>
            <person name="Scheuring C."/>
            <person name="Schmidt C.J."/>
            <person name="Schroeder S."/>
            <person name="Searle S.M."/>
            <person name="Smith E.J."/>
            <person name="Smith J."/>
            <person name="Sonstegard T.S."/>
            <person name="Stadler P.F."/>
            <person name="Tafer H."/>
            <person name="Tu Z.J."/>
            <person name="Van Tassell C.P."/>
            <person name="Vilella A.J."/>
            <person name="Williams K.P."/>
            <person name="Yorke J.A."/>
            <person name="Zhang L."/>
            <person name="Zhang H.B."/>
            <person name="Zhang X."/>
            <person name="Zhang Y."/>
            <person name="Reed K.M."/>
        </authorList>
    </citation>
    <scope>NUCLEOTIDE SEQUENCE [LARGE SCALE GENOMIC DNA]</scope>
</reference>
<keyword evidence="3" id="KW-1185">Reference proteome</keyword>
<dbReference type="Ensembl" id="ENSMGAT00000020062.2">
    <property type="protein sequence ID" value="ENSMGAP00000019341.2"/>
    <property type="gene ID" value="ENSMGAG00000016601.2"/>
</dbReference>
<name>G3UU84_MELGA</name>
<keyword evidence="1" id="KW-0479">Metal-binding</keyword>
<evidence type="ECO:0000313" key="3">
    <source>
        <dbReference type="Proteomes" id="UP000001645"/>
    </source>
</evidence>
<dbReference type="HOGENOM" id="CLU_004639_5_1_1"/>
<dbReference type="PANTHER" id="PTHR43690">
    <property type="entry name" value="NARDILYSIN"/>
    <property type="match status" value="1"/>
</dbReference>
<dbReference type="Bgee" id="ENSMGAG00000016601">
    <property type="expression patterns" value="Expressed in breast and 17 other cell types or tissues"/>
</dbReference>
<dbReference type="InterPro" id="IPR011249">
    <property type="entry name" value="Metalloenz_LuxS/M16"/>
</dbReference>
<evidence type="ECO:0000313" key="2">
    <source>
        <dbReference type="Ensembl" id="ENSMGAP00000019341.2"/>
    </source>
</evidence>
<reference evidence="2" key="3">
    <citation type="submission" date="2025-09" db="UniProtKB">
        <authorList>
            <consortium name="Ensembl"/>
        </authorList>
    </citation>
    <scope>IDENTIFICATION</scope>
</reference>
<dbReference type="InterPro" id="IPR050626">
    <property type="entry name" value="Peptidase_M16"/>
</dbReference>
<dbReference type="AlphaFoldDB" id="G3UU84"/>
<reference evidence="2" key="2">
    <citation type="submission" date="2025-08" db="UniProtKB">
        <authorList>
            <consortium name="Ensembl"/>
        </authorList>
    </citation>
    <scope>IDENTIFICATION</scope>
</reference>
<dbReference type="Gene3D" id="3.30.830.10">
    <property type="entry name" value="Metalloenzyme, LuxS/M16 peptidase-like"/>
    <property type="match status" value="1"/>
</dbReference>
<accession>G3UU84</accession>
<evidence type="ECO:0000256" key="1">
    <source>
        <dbReference type="ARBA" id="ARBA00022723"/>
    </source>
</evidence>
<dbReference type="InParanoid" id="G3UU84"/>
<sequence length="200" mass="22559">MACKWRCNCSCGMTSVSPLHFLSYHVYPACVNTSGILGFCVTVAMQATKNNSELVDKEIEEFLSCFKEKIRCLTREAFNSKVTALIKLKKCKYSHLGDEVERNRNEVVTQQYRFDRLAREIEALKSVTKSDLVSWYQTHRSSTKKVLSIHVVGFGKHERDAEVTAVSGAQSSSSANITHLKFLPSLTDDFTCIKDIKAFT</sequence>